<evidence type="ECO:0000256" key="1">
    <source>
        <dbReference type="ARBA" id="ARBA00004651"/>
    </source>
</evidence>
<dbReference type="Gene3D" id="1.20.1250.20">
    <property type="entry name" value="MFS general substrate transporter like domains"/>
    <property type="match status" value="1"/>
</dbReference>
<evidence type="ECO:0000256" key="7">
    <source>
        <dbReference type="SAM" id="Phobius"/>
    </source>
</evidence>
<keyword evidence="6 7" id="KW-0472">Membrane</keyword>
<dbReference type="GO" id="GO:0005886">
    <property type="term" value="C:plasma membrane"/>
    <property type="evidence" value="ECO:0007669"/>
    <property type="project" value="UniProtKB-SubCell"/>
</dbReference>
<feature type="transmembrane region" description="Helical" evidence="7">
    <location>
        <begin position="49"/>
        <end position="72"/>
    </location>
</feature>
<organism evidence="9 10">
    <name type="scientific">Natrinema salifodinae</name>
    <dbReference type="NCBI Taxonomy" id="1202768"/>
    <lineage>
        <taxon>Archaea</taxon>
        <taxon>Methanobacteriati</taxon>
        <taxon>Methanobacteriota</taxon>
        <taxon>Stenosarchaea group</taxon>
        <taxon>Halobacteria</taxon>
        <taxon>Halobacteriales</taxon>
        <taxon>Natrialbaceae</taxon>
        <taxon>Natrinema</taxon>
    </lineage>
</organism>
<feature type="transmembrane region" description="Helical" evidence="7">
    <location>
        <begin position="373"/>
        <end position="393"/>
    </location>
</feature>
<keyword evidence="3" id="KW-1003">Cell membrane</keyword>
<dbReference type="RefSeq" id="WP_049991282.1">
    <property type="nucleotide sequence ID" value="NZ_FOIS01000003.1"/>
</dbReference>
<dbReference type="OrthoDB" id="117970at2157"/>
<feature type="transmembrane region" description="Helical" evidence="7">
    <location>
        <begin position="305"/>
        <end position="330"/>
    </location>
</feature>
<dbReference type="InterPro" id="IPR011701">
    <property type="entry name" value="MFS"/>
</dbReference>
<dbReference type="CDD" id="cd17473">
    <property type="entry name" value="MFS_arabinose_efflux_permease_like"/>
    <property type="match status" value="1"/>
</dbReference>
<keyword evidence="10" id="KW-1185">Reference proteome</keyword>
<dbReference type="InterPro" id="IPR036259">
    <property type="entry name" value="MFS_trans_sf"/>
</dbReference>
<dbReference type="InterPro" id="IPR001958">
    <property type="entry name" value="Tet-R_TetA/multi-R_MdtG-like"/>
</dbReference>
<evidence type="ECO:0000256" key="2">
    <source>
        <dbReference type="ARBA" id="ARBA00022448"/>
    </source>
</evidence>
<keyword evidence="4 7" id="KW-0812">Transmembrane</keyword>
<evidence type="ECO:0000256" key="5">
    <source>
        <dbReference type="ARBA" id="ARBA00022989"/>
    </source>
</evidence>
<feature type="transmembrane region" description="Helical" evidence="7">
    <location>
        <begin position="79"/>
        <end position="98"/>
    </location>
</feature>
<dbReference type="eggNOG" id="arCOG00130">
    <property type="taxonomic scope" value="Archaea"/>
</dbReference>
<dbReference type="PROSITE" id="PS50850">
    <property type="entry name" value="MFS"/>
    <property type="match status" value="1"/>
</dbReference>
<reference evidence="10" key="1">
    <citation type="submission" date="2016-10" db="EMBL/GenBank/DDBJ databases">
        <authorList>
            <person name="Varghese N."/>
        </authorList>
    </citation>
    <scope>NUCLEOTIDE SEQUENCE [LARGE SCALE GENOMIC DNA]</scope>
    <source>
        <strain evidence="10">CGMCC 1.12284</strain>
    </source>
</reference>
<feature type="transmembrane region" description="Helical" evidence="7">
    <location>
        <begin position="213"/>
        <end position="232"/>
    </location>
</feature>
<proteinExistence type="predicted"/>
<sequence length="409" mass="42898">MTDRNATPWATIGTLLLAATLPALSGGIVNPVLPAIEAAFSSVPNAGVLAQLVSTLTGLIIAVFAPIIGVLVDRYGRKPVLIVSMIIYGIGPSSAYFLDSLYLILGTRVFLGIAVAGIMVSVTTLIADYFTGKRRETVMGWQGAMMPFGAAVAMVAGGVMADLNWRTVFLTYLVALLMVPLVVRFVDEPDVGATSDGTSLPALAELREILDELPLGFLAGVYLTMFIGMIGYNQINVEIPFYLQTVTSVGGTMTGIAIATVSLVAGLVSLNFDRIRERFSPIAIIAGIFAAAGIGFLVAGATERYWIIVVGIVIAGAGLILLTPTLNYWVAARVSEQYRGRALSGVTTTMFLGMFVSPIAAEPLIARLGTGQALLAIGVLGFAIMALFAIAAVRRRSAPDVTAATQSTD</sequence>
<feature type="transmembrane region" description="Helical" evidence="7">
    <location>
        <begin position="110"/>
        <end position="131"/>
    </location>
</feature>
<evidence type="ECO:0000256" key="6">
    <source>
        <dbReference type="ARBA" id="ARBA00023136"/>
    </source>
</evidence>
<comment type="subcellular location">
    <subcellularLocation>
        <location evidence="1">Cell membrane</location>
        <topology evidence="1">Multi-pass membrane protein</topology>
    </subcellularLocation>
</comment>
<feature type="transmembrane region" description="Helical" evidence="7">
    <location>
        <begin position="143"/>
        <end position="161"/>
    </location>
</feature>
<dbReference type="SUPFAM" id="SSF103473">
    <property type="entry name" value="MFS general substrate transporter"/>
    <property type="match status" value="1"/>
</dbReference>
<dbReference type="InterPro" id="IPR020846">
    <property type="entry name" value="MFS_dom"/>
</dbReference>
<dbReference type="InterPro" id="IPR005829">
    <property type="entry name" value="Sugar_transporter_CS"/>
</dbReference>
<evidence type="ECO:0000256" key="3">
    <source>
        <dbReference type="ARBA" id="ARBA00022475"/>
    </source>
</evidence>
<dbReference type="PRINTS" id="PR01035">
    <property type="entry name" value="TCRTETA"/>
</dbReference>
<keyword evidence="5 7" id="KW-1133">Transmembrane helix</keyword>
<dbReference type="Pfam" id="PF07690">
    <property type="entry name" value="MFS_1"/>
    <property type="match status" value="1"/>
</dbReference>
<dbReference type="InterPro" id="IPR050171">
    <property type="entry name" value="MFS_Transporters"/>
</dbReference>
<accession>A0A1I0P8Z1</accession>
<dbReference type="EMBL" id="FOIS01000003">
    <property type="protein sequence ID" value="SEW10681.1"/>
    <property type="molecule type" value="Genomic_DNA"/>
</dbReference>
<dbReference type="PROSITE" id="PS00216">
    <property type="entry name" value="SUGAR_TRANSPORT_1"/>
    <property type="match status" value="1"/>
</dbReference>
<evidence type="ECO:0000256" key="4">
    <source>
        <dbReference type="ARBA" id="ARBA00022692"/>
    </source>
</evidence>
<feature type="transmembrane region" description="Helical" evidence="7">
    <location>
        <begin position="342"/>
        <end position="361"/>
    </location>
</feature>
<keyword evidence="2" id="KW-0813">Transport</keyword>
<evidence type="ECO:0000313" key="10">
    <source>
        <dbReference type="Proteomes" id="UP000183275"/>
    </source>
</evidence>
<feature type="domain" description="Major facilitator superfamily (MFS) profile" evidence="8">
    <location>
        <begin position="11"/>
        <end position="396"/>
    </location>
</feature>
<dbReference type="AlphaFoldDB" id="A0A1I0P8Z1"/>
<feature type="transmembrane region" description="Helical" evidence="7">
    <location>
        <begin position="252"/>
        <end position="272"/>
    </location>
</feature>
<name>A0A1I0P8Z1_9EURY</name>
<dbReference type="Proteomes" id="UP000183275">
    <property type="component" value="Unassembled WGS sequence"/>
</dbReference>
<feature type="transmembrane region" description="Helical" evidence="7">
    <location>
        <begin position="167"/>
        <end position="186"/>
    </location>
</feature>
<gene>
    <name evidence="9" type="ORF">SAMN05216285_2279</name>
</gene>
<feature type="transmembrane region" description="Helical" evidence="7">
    <location>
        <begin position="279"/>
        <end position="299"/>
    </location>
</feature>
<protein>
    <submittedName>
        <fullName evidence="9">Predicted arabinose efflux permease, MFS family</fullName>
    </submittedName>
</protein>
<evidence type="ECO:0000313" key="9">
    <source>
        <dbReference type="EMBL" id="SEW10681.1"/>
    </source>
</evidence>
<dbReference type="GO" id="GO:0022857">
    <property type="term" value="F:transmembrane transporter activity"/>
    <property type="evidence" value="ECO:0007669"/>
    <property type="project" value="InterPro"/>
</dbReference>
<evidence type="ECO:0000259" key="8">
    <source>
        <dbReference type="PROSITE" id="PS50850"/>
    </source>
</evidence>
<dbReference type="PANTHER" id="PTHR23517">
    <property type="entry name" value="RESISTANCE PROTEIN MDTM, PUTATIVE-RELATED-RELATED"/>
    <property type="match status" value="1"/>
</dbReference>